<feature type="domain" description="Ribosome recycling factor" evidence="8">
    <location>
        <begin position="20"/>
        <end position="183"/>
    </location>
</feature>
<dbReference type="Pfam" id="PF01765">
    <property type="entry name" value="RRF"/>
    <property type="match status" value="1"/>
</dbReference>
<evidence type="ECO:0000256" key="3">
    <source>
        <dbReference type="ARBA" id="ARBA00022490"/>
    </source>
</evidence>
<evidence type="ECO:0000259" key="8">
    <source>
        <dbReference type="Pfam" id="PF01765"/>
    </source>
</evidence>
<reference evidence="9 10" key="1">
    <citation type="journal article" date="2010" name="Stand. Genomic Sci.">
        <title>Complete genome sequence of Haliangium ochraceum type strain (SMP-2).</title>
        <authorList>
            <consortium name="US DOE Joint Genome Institute (JGI-PGF)"/>
            <person name="Ivanova N."/>
            <person name="Daum C."/>
            <person name="Lang E."/>
            <person name="Abt B."/>
            <person name="Kopitz M."/>
            <person name="Saunders E."/>
            <person name="Lapidus A."/>
            <person name="Lucas S."/>
            <person name="Glavina Del Rio T."/>
            <person name="Nolan M."/>
            <person name="Tice H."/>
            <person name="Copeland A."/>
            <person name="Cheng J.F."/>
            <person name="Chen F."/>
            <person name="Bruce D."/>
            <person name="Goodwin L."/>
            <person name="Pitluck S."/>
            <person name="Mavromatis K."/>
            <person name="Pati A."/>
            <person name="Mikhailova N."/>
            <person name="Chen A."/>
            <person name="Palaniappan K."/>
            <person name="Land M."/>
            <person name="Hauser L."/>
            <person name="Chang Y.J."/>
            <person name="Jeffries C.D."/>
            <person name="Detter J.C."/>
            <person name="Brettin T."/>
            <person name="Rohde M."/>
            <person name="Goker M."/>
            <person name="Bristow J."/>
            <person name="Markowitz V."/>
            <person name="Eisen J.A."/>
            <person name="Hugenholtz P."/>
            <person name="Kyrpides N.C."/>
            <person name="Klenk H.P."/>
        </authorList>
    </citation>
    <scope>NUCLEOTIDE SEQUENCE [LARGE SCALE GENOMIC DNA]</scope>
    <source>
        <strain evidence="10">DSM 14365 / CIP 107738 / JCM 11303 / AJ 13395 / SMP-2</strain>
    </source>
</reference>
<dbReference type="Gene3D" id="1.10.132.20">
    <property type="entry name" value="Ribosome-recycling factor"/>
    <property type="match status" value="1"/>
</dbReference>
<evidence type="ECO:0000256" key="4">
    <source>
        <dbReference type="ARBA" id="ARBA00022917"/>
    </source>
</evidence>
<dbReference type="InterPro" id="IPR036191">
    <property type="entry name" value="RRF_sf"/>
</dbReference>
<dbReference type="PANTHER" id="PTHR20982">
    <property type="entry name" value="RIBOSOME RECYCLING FACTOR"/>
    <property type="match status" value="1"/>
</dbReference>
<dbReference type="InterPro" id="IPR023584">
    <property type="entry name" value="Ribosome_recyc_fac_dom"/>
</dbReference>
<dbReference type="eggNOG" id="COG0233">
    <property type="taxonomic scope" value="Bacteria"/>
</dbReference>
<dbReference type="HOGENOM" id="CLU_073981_2_0_7"/>
<dbReference type="Gene3D" id="3.30.1360.40">
    <property type="match status" value="1"/>
</dbReference>
<keyword evidence="10" id="KW-1185">Reference proteome</keyword>
<comment type="subcellular location">
    <subcellularLocation>
        <location evidence="1 6">Cytoplasm</location>
    </subcellularLocation>
</comment>
<keyword evidence="3 6" id="KW-0963">Cytoplasm</keyword>
<protein>
    <recommendedName>
        <fullName evidence="6">Ribosome-recycling factor</fullName>
        <shortName evidence="6">RRF</shortName>
    </recommendedName>
    <alternativeName>
        <fullName evidence="6">Ribosome-releasing factor</fullName>
    </alternativeName>
</protein>
<gene>
    <name evidence="6" type="primary">frr</name>
    <name evidence="9" type="ordered locus">Hoch_5315</name>
</gene>
<evidence type="ECO:0000313" key="10">
    <source>
        <dbReference type="Proteomes" id="UP000001880"/>
    </source>
</evidence>
<dbReference type="PANTHER" id="PTHR20982:SF3">
    <property type="entry name" value="MITOCHONDRIAL RIBOSOME RECYCLING FACTOR PSEUDO 1"/>
    <property type="match status" value="1"/>
</dbReference>
<dbReference type="HAMAP" id="MF_00040">
    <property type="entry name" value="RRF"/>
    <property type="match status" value="1"/>
</dbReference>
<evidence type="ECO:0000256" key="6">
    <source>
        <dbReference type="HAMAP-Rule" id="MF_00040"/>
    </source>
</evidence>
<evidence type="ECO:0000256" key="1">
    <source>
        <dbReference type="ARBA" id="ARBA00004496"/>
    </source>
</evidence>
<dbReference type="AlphaFoldDB" id="D0LXP5"/>
<accession>D0LXP5</accession>
<dbReference type="CDD" id="cd00520">
    <property type="entry name" value="RRF"/>
    <property type="match status" value="1"/>
</dbReference>
<evidence type="ECO:0000256" key="7">
    <source>
        <dbReference type="SAM" id="MobiDB-lite"/>
    </source>
</evidence>
<dbReference type="STRING" id="502025.Hoch_5315"/>
<dbReference type="FunFam" id="1.10.132.20:FF:000001">
    <property type="entry name" value="Ribosome-recycling factor"/>
    <property type="match status" value="1"/>
</dbReference>
<evidence type="ECO:0000256" key="2">
    <source>
        <dbReference type="ARBA" id="ARBA00005912"/>
    </source>
</evidence>
<dbReference type="SUPFAM" id="SSF55194">
    <property type="entry name" value="Ribosome recycling factor, RRF"/>
    <property type="match status" value="1"/>
</dbReference>
<dbReference type="GO" id="GO:0005829">
    <property type="term" value="C:cytosol"/>
    <property type="evidence" value="ECO:0007669"/>
    <property type="project" value="GOC"/>
</dbReference>
<dbReference type="GO" id="GO:0043023">
    <property type="term" value="F:ribosomal large subunit binding"/>
    <property type="evidence" value="ECO:0007669"/>
    <property type="project" value="TreeGrafter"/>
</dbReference>
<dbReference type="Proteomes" id="UP000001880">
    <property type="component" value="Chromosome"/>
</dbReference>
<dbReference type="FunFam" id="3.30.1360.40:FF:000001">
    <property type="entry name" value="Ribosome-recycling factor"/>
    <property type="match status" value="1"/>
</dbReference>
<evidence type="ECO:0000313" key="9">
    <source>
        <dbReference type="EMBL" id="ACY17800.1"/>
    </source>
</evidence>
<dbReference type="EMBL" id="CP001804">
    <property type="protein sequence ID" value="ACY17800.1"/>
    <property type="molecule type" value="Genomic_DNA"/>
</dbReference>
<dbReference type="NCBIfam" id="TIGR00496">
    <property type="entry name" value="frr"/>
    <property type="match status" value="1"/>
</dbReference>
<comment type="function">
    <text evidence="5 6">Responsible for the release of ribosomes from messenger RNA at the termination of protein biosynthesis. May increase the efficiency of translation by recycling ribosomes from one round of translation to another.</text>
</comment>
<evidence type="ECO:0000256" key="5">
    <source>
        <dbReference type="ARBA" id="ARBA00025050"/>
    </source>
</evidence>
<feature type="compositionally biased region" description="Basic and acidic residues" evidence="7">
    <location>
        <begin position="136"/>
        <end position="155"/>
    </location>
</feature>
<keyword evidence="4 6" id="KW-0648">Protein biosynthesis</keyword>
<sequence>MIDDVLSDTKSGMEKAIEAFERELAKVRTGRANLSLLDGVKVDYYGSPTPLSQVASLNVAEARLMTVKPWDKNMIPLIDKAIRAADLGINPISDAELIRLPIPALTKERRNDLAKQTKKMAEDARIAVRAARRDGNDMLRAAEKEKEVSEDESKQGQKQIQELTDEYVAKIDKLAAAKEQDILTI</sequence>
<name>D0LXP5_HALO1</name>
<dbReference type="OrthoDB" id="9804006at2"/>
<organism evidence="9 10">
    <name type="scientific">Haliangium ochraceum (strain DSM 14365 / JCM 11303 / SMP-2)</name>
    <dbReference type="NCBI Taxonomy" id="502025"/>
    <lineage>
        <taxon>Bacteria</taxon>
        <taxon>Pseudomonadati</taxon>
        <taxon>Myxococcota</taxon>
        <taxon>Polyangia</taxon>
        <taxon>Haliangiales</taxon>
        <taxon>Kofleriaceae</taxon>
        <taxon>Haliangium</taxon>
    </lineage>
</organism>
<dbReference type="InterPro" id="IPR002661">
    <property type="entry name" value="Ribosome_recyc_fac"/>
</dbReference>
<dbReference type="KEGG" id="hoh:Hoch_5315"/>
<feature type="region of interest" description="Disordered" evidence="7">
    <location>
        <begin position="136"/>
        <end position="159"/>
    </location>
</feature>
<comment type="similarity">
    <text evidence="2 6">Belongs to the RRF family.</text>
</comment>
<dbReference type="GO" id="GO:0002184">
    <property type="term" value="P:cytoplasmic translational termination"/>
    <property type="evidence" value="ECO:0007669"/>
    <property type="project" value="TreeGrafter"/>
</dbReference>
<proteinExistence type="inferred from homology"/>